<dbReference type="AlphaFoldDB" id="A0A2T5HSL1"/>
<evidence type="ECO:0000313" key="2">
    <source>
        <dbReference type="EMBL" id="PTQ74536.1"/>
    </source>
</evidence>
<name>A0A2T5HSL1_9RHOB</name>
<accession>A0A2T5HSL1</accession>
<keyword evidence="1" id="KW-0732">Signal</keyword>
<dbReference type="Proteomes" id="UP000244077">
    <property type="component" value="Unassembled WGS sequence"/>
</dbReference>
<gene>
    <name evidence="2" type="ORF">C8N42_104181</name>
</gene>
<proteinExistence type="predicted"/>
<comment type="caution">
    <text evidence="2">The sequence shown here is derived from an EMBL/GenBank/DDBJ whole genome shotgun (WGS) entry which is preliminary data.</text>
</comment>
<feature type="signal peptide" evidence="1">
    <location>
        <begin position="1"/>
        <end position="18"/>
    </location>
</feature>
<protein>
    <submittedName>
        <fullName evidence="2">Uncharacterized protein</fullName>
    </submittedName>
</protein>
<evidence type="ECO:0000313" key="3">
    <source>
        <dbReference type="Proteomes" id="UP000244077"/>
    </source>
</evidence>
<feature type="chain" id="PRO_5015400581" evidence="1">
    <location>
        <begin position="19"/>
        <end position="81"/>
    </location>
</feature>
<dbReference type="EMBL" id="QAOH01000004">
    <property type="protein sequence ID" value="PTQ74536.1"/>
    <property type="molecule type" value="Genomic_DNA"/>
</dbReference>
<reference evidence="2 3" key="1">
    <citation type="submission" date="2018-04" db="EMBL/GenBank/DDBJ databases">
        <title>Genomic Encyclopedia of Archaeal and Bacterial Type Strains, Phase II (KMG-II): from individual species to whole genera.</title>
        <authorList>
            <person name="Goeker M."/>
        </authorList>
    </citation>
    <scope>NUCLEOTIDE SEQUENCE [LARGE SCALE GENOMIC DNA]</scope>
    <source>
        <strain evidence="2 3">DSM 100434</strain>
    </source>
</reference>
<sequence length="81" mass="8718">MKHVLLALSLITPWSAFADGPARTPPPIDLWQSLLTSQRQTAPQIYEAACCKVCRKGYACGNSCISRDKACHQPPGCACNG</sequence>
<keyword evidence="3" id="KW-1185">Reference proteome</keyword>
<organism evidence="2 3">
    <name type="scientific">Celeribacter persicus</name>
    <dbReference type="NCBI Taxonomy" id="1651082"/>
    <lineage>
        <taxon>Bacteria</taxon>
        <taxon>Pseudomonadati</taxon>
        <taxon>Pseudomonadota</taxon>
        <taxon>Alphaproteobacteria</taxon>
        <taxon>Rhodobacterales</taxon>
        <taxon>Roseobacteraceae</taxon>
        <taxon>Celeribacter</taxon>
    </lineage>
</organism>
<evidence type="ECO:0000256" key="1">
    <source>
        <dbReference type="SAM" id="SignalP"/>
    </source>
</evidence>